<keyword evidence="2" id="KW-1185">Reference proteome</keyword>
<dbReference type="EMBL" id="JAAKFY010000006">
    <property type="protein sequence ID" value="KAF3855562.1"/>
    <property type="molecule type" value="Genomic_DNA"/>
</dbReference>
<evidence type="ECO:0000313" key="2">
    <source>
        <dbReference type="Proteomes" id="UP000518266"/>
    </source>
</evidence>
<proteinExistence type="predicted"/>
<organism evidence="1 2">
    <name type="scientific">Dissostichus mawsoni</name>
    <name type="common">Antarctic cod</name>
    <dbReference type="NCBI Taxonomy" id="36200"/>
    <lineage>
        <taxon>Eukaryota</taxon>
        <taxon>Metazoa</taxon>
        <taxon>Chordata</taxon>
        <taxon>Craniata</taxon>
        <taxon>Vertebrata</taxon>
        <taxon>Euteleostomi</taxon>
        <taxon>Actinopterygii</taxon>
        <taxon>Neopterygii</taxon>
        <taxon>Teleostei</taxon>
        <taxon>Neoteleostei</taxon>
        <taxon>Acanthomorphata</taxon>
        <taxon>Eupercaria</taxon>
        <taxon>Perciformes</taxon>
        <taxon>Notothenioidei</taxon>
        <taxon>Nototheniidae</taxon>
        <taxon>Dissostichus</taxon>
    </lineage>
</organism>
<sequence length="146" mass="15746">MSLCASMALCIFSTIQTGTENGFNSSYLDGGLWPRLLHLRLWKQLFGLSVPAGLSDQLIRLHLLADVLLHVLRRFMRCVVLAWLAAVVTGLCSSCSPSSSSPSRPPSLRCAPITRSSGARLTGANSGFRYKAPLPAVYRLVTLALG</sequence>
<dbReference type="Proteomes" id="UP000518266">
    <property type="component" value="Unassembled WGS sequence"/>
</dbReference>
<comment type="caution">
    <text evidence="1">The sequence shown here is derived from an EMBL/GenBank/DDBJ whole genome shotgun (WGS) entry which is preliminary data.</text>
</comment>
<protein>
    <submittedName>
        <fullName evidence="1">Uncharacterized protein</fullName>
    </submittedName>
</protein>
<reference evidence="1 2" key="1">
    <citation type="submission" date="2020-03" db="EMBL/GenBank/DDBJ databases">
        <title>Dissostichus mawsoni Genome sequencing and assembly.</title>
        <authorList>
            <person name="Park H."/>
        </authorList>
    </citation>
    <scope>NUCLEOTIDE SEQUENCE [LARGE SCALE GENOMIC DNA]</scope>
    <source>
        <strain evidence="1">DM0001</strain>
        <tissue evidence="1">Muscle</tissue>
    </source>
</reference>
<accession>A0A7J5Z175</accession>
<name>A0A7J5Z175_DISMA</name>
<evidence type="ECO:0000313" key="1">
    <source>
        <dbReference type="EMBL" id="KAF3855562.1"/>
    </source>
</evidence>
<gene>
    <name evidence="1" type="ORF">F7725_016285</name>
</gene>
<dbReference type="AlphaFoldDB" id="A0A7J5Z175"/>